<sequence>MCITNEMNERLLVRYTEDEVVSALKGMGLTKAFGEHGFPTLFYQKCWSIVGGDVSTFCLEFLNEGMDLGLLNVTNIVLIPKFSHPKSLANFRPISLCNVLYKLITKMIVNQFKDVLELCINSAQSAFVPGMLISDNIGEKGFMALKLDISKAYDKVEWKFLREMMTRMRFDSRHIETIMQCISAISYSVIINDKLRERFRPSPSALIQLTVEDGLIRGGKVSRRGPWILHLLFADDCILFGEATGKGAYTLKGILKKYERVSGQCMNFDKSTNFYSTNTPDSDKRTVAEILGIRSSTDPERYIKLPNIVVLQAIPTYSMVCFLLPKSFCDELESVIGRFWWQKGRGKKGSIGVVGKTYVIRKNLEEWDFKGWVIYLPIPGRAFGLLKGFNNLVSIGEWA</sequence>
<evidence type="ECO:0000259" key="1">
    <source>
        <dbReference type="Pfam" id="PF00078"/>
    </source>
</evidence>
<dbReference type="InterPro" id="IPR052343">
    <property type="entry name" value="Retrotransposon-Effector_Assoc"/>
</dbReference>
<dbReference type="PANTHER" id="PTHR46890:SF48">
    <property type="entry name" value="RNA-DIRECTED DNA POLYMERASE"/>
    <property type="match status" value="1"/>
</dbReference>
<dbReference type="AlphaFoldDB" id="A0A5B6VXJ4"/>
<proteinExistence type="predicted"/>
<gene>
    <name evidence="2" type="ORF">EPI10_024164</name>
</gene>
<dbReference type="EMBL" id="SMMG02000005">
    <property type="protein sequence ID" value="KAA3473813.1"/>
    <property type="molecule type" value="Genomic_DNA"/>
</dbReference>
<feature type="domain" description="Reverse transcriptase" evidence="1">
    <location>
        <begin position="83"/>
        <end position="284"/>
    </location>
</feature>
<evidence type="ECO:0000313" key="3">
    <source>
        <dbReference type="Proteomes" id="UP000325315"/>
    </source>
</evidence>
<keyword evidence="2" id="KW-0548">Nucleotidyltransferase</keyword>
<name>A0A5B6VXJ4_9ROSI</name>
<organism evidence="2 3">
    <name type="scientific">Gossypium australe</name>
    <dbReference type="NCBI Taxonomy" id="47621"/>
    <lineage>
        <taxon>Eukaryota</taxon>
        <taxon>Viridiplantae</taxon>
        <taxon>Streptophyta</taxon>
        <taxon>Embryophyta</taxon>
        <taxon>Tracheophyta</taxon>
        <taxon>Spermatophyta</taxon>
        <taxon>Magnoliopsida</taxon>
        <taxon>eudicotyledons</taxon>
        <taxon>Gunneridae</taxon>
        <taxon>Pentapetalae</taxon>
        <taxon>rosids</taxon>
        <taxon>malvids</taxon>
        <taxon>Malvales</taxon>
        <taxon>Malvaceae</taxon>
        <taxon>Malvoideae</taxon>
        <taxon>Gossypium</taxon>
    </lineage>
</organism>
<dbReference type="SUPFAM" id="SSF56672">
    <property type="entry name" value="DNA/RNA polymerases"/>
    <property type="match status" value="1"/>
</dbReference>
<evidence type="ECO:0000313" key="2">
    <source>
        <dbReference type="EMBL" id="KAA3473813.1"/>
    </source>
</evidence>
<protein>
    <submittedName>
        <fullName evidence="2">Reverse transcriptase</fullName>
    </submittedName>
</protein>
<accession>A0A5B6VXJ4</accession>
<dbReference type="CDD" id="cd01650">
    <property type="entry name" value="RT_nLTR_like"/>
    <property type="match status" value="1"/>
</dbReference>
<keyword evidence="2" id="KW-0808">Transferase</keyword>
<dbReference type="GO" id="GO:0003964">
    <property type="term" value="F:RNA-directed DNA polymerase activity"/>
    <property type="evidence" value="ECO:0007669"/>
    <property type="project" value="UniProtKB-KW"/>
</dbReference>
<dbReference type="Pfam" id="PF00078">
    <property type="entry name" value="RVT_1"/>
    <property type="match status" value="1"/>
</dbReference>
<dbReference type="InterPro" id="IPR043502">
    <property type="entry name" value="DNA/RNA_pol_sf"/>
</dbReference>
<keyword evidence="2" id="KW-0695">RNA-directed DNA polymerase</keyword>
<dbReference type="OrthoDB" id="1938625at2759"/>
<reference evidence="3" key="1">
    <citation type="journal article" date="2019" name="Plant Biotechnol. J.">
        <title>Genome sequencing of the Australian wild diploid species Gossypium australe highlights disease resistance and delayed gland morphogenesis.</title>
        <authorList>
            <person name="Cai Y."/>
            <person name="Cai X."/>
            <person name="Wang Q."/>
            <person name="Wang P."/>
            <person name="Zhang Y."/>
            <person name="Cai C."/>
            <person name="Xu Y."/>
            <person name="Wang K."/>
            <person name="Zhou Z."/>
            <person name="Wang C."/>
            <person name="Geng S."/>
            <person name="Li B."/>
            <person name="Dong Q."/>
            <person name="Hou Y."/>
            <person name="Wang H."/>
            <person name="Ai P."/>
            <person name="Liu Z."/>
            <person name="Yi F."/>
            <person name="Sun M."/>
            <person name="An G."/>
            <person name="Cheng J."/>
            <person name="Zhang Y."/>
            <person name="Shi Q."/>
            <person name="Xie Y."/>
            <person name="Shi X."/>
            <person name="Chang Y."/>
            <person name="Huang F."/>
            <person name="Chen Y."/>
            <person name="Hong S."/>
            <person name="Mi L."/>
            <person name="Sun Q."/>
            <person name="Zhang L."/>
            <person name="Zhou B."/>
            <person name="Peng R."/>
            <person name="Zhang X."/>
            <person name="Liu F."/>
        </authorList>
    </citation>
    <scope>NUCLEOTIDE SEQUENCE [LARGE SCALE GENOMIC DNA]</scope>
    <source>
        <strain evidence="3">cv. PA1801</strain>
    </source>
</reference>
<dbReference type="InterPro" id="IPR000477">
    <property type="entry name" value="RT_dom"/>
</dbReference>
<dbReference type="PANTHER" id="PTHR46890">
    <property type="entry name" value="NON-LTR RETROLELEMENT REVERSE TRANSCRIPTASE-LIKE PROTEIN-RELATED"/>
    <property type="match status" value="1"/>
</dbReference>
<dbReference type="Proteomes" id="UP000325315">
    <property type="component" value="Unassembled WGS sequence"/>
</dbReference>
<keyword evidence="3" id="KW-1185">Reference proteome</keyword>
<comment type="caution">
    <text evidence="2">The sequence shown here is derived from an EMBL/GenBank/DDBJ whole genome shotgun (WGS) entry which is preliminary data.</text>
</comment>